<feature type="domain" description="Spc7 kinetochore protein" evidence="3">
    <location>
        <begin position="974"/>
        <end position="1299"/>
    </location>
</feature>
<dbReference type="GO" id="GO:1990758">
    <property type="term" value="P:mitotic sister chromatid biorientation"/>
    <property type="evidence" value="ECO:0007669"/>
    <property type="project" value="TreeGrafter"/>
</dbReference>
<dbReference type="PANTHER" id="PTHR28260">
    <property type="entry name" value="SPINDLE POLE BODY COMPONENT SPC105"/>
    <property type="match status" value="1"/>
</dbReference>
<dbReference type="InterPro" id="IPR033338">
    <property type="entry name" value="Spc105/Spc7"/>
</dbReference>
<dbReference type="VEuPathDB" id="FungiDB:AAP_01017"/>
<dbReference type="Pfam" id="PF18210">
    <property type="entry name" value="Knl1_RWD_C"/>
    <property type="match status" value="1"/>
</dbReference>
<feature type="compositionally biased region" description="Low complexity" evidence="2">
    <location>
        <begin position="657"/>
        <end position="674"/>
    </location>
</feature>
<evidence type="ECO:0000313" key="5">
    <source>
        <dbReference type="Proteomes" id="UP000242877"/>
    </source>
</evidence>
<dbReference type="SMART" id="SM01315">
    <property type="entry name" value="Spc7_N"/>
    <property type="match status" value="1"/>
</dbReference>
<gene>
    <name evidence="4" type="ORF">AAP_01017</name>
</gene>
<feature type="compositionally biased region" description="Polar residues" evidence="2">
    <location>
        <begin position="308"/>
        <end position="326"/>
    </location>
</feature>
<reference evidence="4 5" key="1">
    <citation type="journal article" date="2016" name="Genome Biol. Evol.">
        <title>Divergent and convergent evolution of fungal pathogenicity.</title>
        <authorList>
            <person name="Shang Y."/>
            <person name="Xiao G."/>
            <person name="Zheng P."/>
            <person name="Cen K."/>
            <person name="Zhan S."/>
            <person name="Wang C."/>
        </authorList>
    </citation>
    <scope>NUCLEOTIDE SEQUENCE [LARGE SCALE GENOMIC DNA]</scope>
    <source>
        <strain evidence="4 5">ARSEF 7405</strain>
    </source>
</reference>
<comment type="caution">
    <text evidence="4">The sequence shown here is derived from an EMBL/GenBank/DDBJ whole genome shotgun (WGS) entry which is preliminary data.</text>
</comment>
<dbReference type="Proteomes" id="UP000242877">
    <property type="component" value="Unassembled WGS sequence"/>
</dbReference>
<evidence type="ECO:0000259" key="3">
    <source>
        <dbReference type="SMART" id="SM00787"/>
    </source>
</evidence>
<dbReference type="GO" id="GO:0034501">
    <property type="term" value="P:protein localization to kinetochore"/>
    <property type="evidence" value="ECO:0007669"/>
    <property type="project" value="TreeGrafter"/>
</dbReference>
<dbReference type="GO" id="GO:0007094">
    <property type="term" value="P:mitotic spindle assembly checkpoint signaling"/>
    <property type="evidence" value="ECO:0007669"/>
    <property type="project" value="TreeGrafter"/>
</dbReference>
<dbReference type="OrthoDB" id="5592879at2759"/>
<evidence type="ECO:0000256" key="2">
    <source>
        <dbReference type="SAM" id="MobiDB-lite"/>
    </source>
</evidence>
<sequence length="1509" mass="167840">MASGKEASRIRSRRSFAQMPRHVADKENTTSDIGSVTKSQIGGDDDAAQAKRNKKLRSKSLGPGGLDSLTSGAGNRRKSTIQFPLKSILKPAVPVSPVQNIPSFEETRRRTPGRTPQQPRHSTNPATGDLIDFSTPTSANHASQSNPFDSFSPVGIPLRTEEEQQAAAREREERERQEQKRQALEHREARRKSLANRRVSFAPEATLHTWNVVEANDDSTTSSASNSTRQESQFGDNTTHNAASSDPIDPSTPDHESHDSQLSTSSLDNVEEYEAFSSSPYGSVAADETNVVEEGSDSESDPGDTVMSLDNVTEHSPSSSNQSTTNLDENLRKAAQEAGTRGIDFDENGDLSMEFTEIQGAFQPWIKKGGGVNLDDMSTRFGQEDLAFEQPLAEAGHAGSDQTADMDFTTGEISMDMTNALGQIIQRQTEEFTNEARTPPDNAPDPDQTQATNVGDQTMDFTGVIGGITQGAQNDEPESSPFKPMVFDNNNANDGDATMEFTSVFGNSSINKGRQWDDFEADDDQQSNHDVTNYTYTSGFGDDDMDMTHAMGGILSPIVEQTEPQDDLSFTTKMDMTNAIGKILPAQQSHEEPQIATQESAVPSIGPQPAASNGRRHSVTRVSESGSPMRMSPLPAPHTPGGFPETQEATTPQQSLPETPVENPTTPGNETTTPRDAVPTPQDETPIVNSSKLQEQPLYPTLPREMEAEQDEKGDEDDTQQREEKQNAPVQETPEQVTPQQKTPLKHSSLFIEDGHTGQATPSFILRPQSRKSSGLGIDRQGLGSPKVAELLDRRRSIGDEAESFSPAIPPSRGFRFDPQEMEKEIEKEQQAEEEARQSERGATSNLKNLIQSMSPKKKPVKMARKSLHVGSAVGLLGKRPAELDVDSDDEDEPTPKRLRGREASPVKSVRLPAPPSKDQTTGRLGFRPNLFPHSPGPNASTTPKGAPGLPPPSPSKKAPIEPSQDSSHSNEEISQQSPLESNYKPIHLQDFLDMTNIRFMELTTTKRRHTVAPKDKPRTSRDNPEKEVTFADRVVASATTLPLLEMYQHSCRELKNYISEGRNIIHSIEEETFAENPPLFREYISAPPDVRALMDNQFRNVKMNARLQSKAMWYEWRMKLLDGLKQGLDKHLEDMKHDEEVISKKEVLVNGVLPQALEERAKLEEQVEKMRQKVNELQSADREAILALRKELLGVDKRLTERREELDSNKTQHDEMSDTLRSAAEMKADLLKDIQEGERLLAERRACGIQEMRQLKAAVRALEKQSGWCILSVHGEPDSELGPCMVMRYRDELRVKFYPKAFSDQSPTTYPSITFDFAPDSRDINIEKEHPTPVKSLVLSSMREKLADMPLRVRGISSKDFLKGIARDWNRATSLDEEVQYLRFCGATRIKIMNESRLRVRCMLTSSAREQQPSIVEDDRTPDKYKSLVKSRVDIDLVISSKVVDDREVDVDVNVTAVAVYGIEQAKTKQMTEFLTKTIAQGRDQVTSTRPSRGIWRDAIRKCEKRIF</sequence>
<proteinExistence type="predicted"/>
<feature type="coiled-coil region" evidence="1">
    <location>
        <begin position="1154"/>
        <end position="1184"/>
    </location>
</feature>
<feature type="compositionally biased region" description="Basic residues" evidence="2">
    <location>
        <begin position="856"/>
        <end position="868"/>
    </location>
</feature>
<dbReference type="GO" id="GO:0000776">
    <property type="term" value="C:kinetochore"/>
    <property type="evidence" value="ECO:0007669"/>
    <property type="project" value="TreeGrafter"/>
</dbReference>
<dbReference type="Pfam" id="PF15402">
    <property type="entry name" value="MELT_2"/>
    <property type="match status" value="6"/>
</dbReference>
<feature type="region of interest" description="Disordered" evidence="2">
    <location>
        <begin position="433"/>
        <end position="454"/>
    </location>
</feature>
<feature type="compositionally biased region" description="Basic and acidic residues" evidence="2">
    <location>
        <begin position="790"/>
        <end position="799"/>
    </location>
</feature>
<feature type="compositionally biased region" description="Basic and acidic residues" evidence="2">
    <location>
        <begin position="168"/>
        <end position="188"/>
    </location>
</feature>
<evidence type="ECO:0000313" key="4">
    <source>
        <dbReference type="EMBL" id="KZZ96244.1"/>
    </source>
</evidence>
<feature type="region of interest" description="Disordered" evidence="2">
    <location>
        <begin position="587"/>
        <end position="983"/>
    </location>
</feature>
<feature type="compositionally biased region" description="Polar residues" evidence="2">
    <location>
        <begin position="728"/>
        <end position="743"/>
    </location>
</feature>
<feature type="compositionally biased region" description="Polar residues" evidence="2">
    <location>
        <begin position="647"/>
        <end position="656"/>
    </location>
</feature>
<dbReference type="SMART" id="SM00787">
    <property type="entry name" value="Spc7"/>
    <property type="match status" value="1"/>
</dbReference>
<feature type="compositionally biased region" description="Polar residues" evidence="2">
    <location>
        <begin position="964"/>
        <end position="981"/>
    </location>
</feature>
<feature type="region of interest" description="Disordered" evidence="2">
    <location>
        <begin position="1"/>
        <end position="326"/>
    </location>
</feature>
<dbReference type="EMBL" id="AZGZ01000003">
    <property type="protein sequence ID" value="KZZ96244.1"/>
    <property type="molecule type" value="Genomic_DNA"/>
</dbReference>
<evidence type="ECO:0000256" key="1">
    <source>
        <dbReference type="SAM" id="Coils"/>
    </source>
</evidence>
<feature type="compositionally biased region" description="Polar residues" evidence="2">
    <location>
        <begin position="134"/>
        <end position="149"/>
    </location>
</feature>
<feature type="compositionally biased region" description="Acidic residues" evidence="2">
    <location>
        <begin position="884"/>
        <end position="893"/>
    </location>
</feature>
<dbReference type="InterPro" id="IPR013253">
    <property type="entry name" value="Spc7_domain"/>
</dbReference>
<organism evidence="4 5">
    <name type="scientific">Ascosphaera apis ARSEF 7405</name>
    <dbReference type="NCBI Taxonomy" id="392613"/>
    <lineage>
        <taxon>Eukaryota</taxon>
        <taxon>Fungi</taxon>
        <taxon>Dikarya</taxon>
        <taxon>Ascomycota</taxon>
        <taxon>Pezizomycotina</taxon>
        <taxon>Eurotiomycetes</taxon>
        <taxon>Eurotiomycetidae</taxon>
        <taxon>Onygenales</taxon>
        <taxon>Ascosphaeraceae</taxon>
        <taxon>Ascosphaera</taxon>
    </lineage>
</organism>
<feature type="compositionally biased region" description="Acidic residues" evidence="2">
    <location>
        <begin position="708"/>
        <end position="718"/>
    </location>
</feature>
<feature type="region of interest" description="Disordered" evidence="2">
    <location>
        <begin position="1006"/>
        <end position="1027"/>
    </location>
</feature>
<protein>
    <submittedName>
        <fullName evidence="4">Chromosome segregation protein</fullName>
    </submittedName>
</protein>
<feature type="compositionally biased region" description="Acidic residues" evidence="2">
    <location>
        <begin position="290"/>
        <end position="302"/>
    </location>
</feature>
<dbReference type="PANTHER" id="PTHR28260:SF1">
    <property type="entry name" value="SPINDLE POLE BODY COMPONENT SPC105"/>
    <property type="match status" value="1"/>
</dbReference>
<accession>A0A168C7H4</accession>
<dbReference type="InterPro" id="IPR040850">
    <property type="entry name" value="Knl1_RWD_C"/>
</dbReference>
<dbReference type="Pfam" id="PF08317">
    <property type="entry name" value="Spc7"/>
    <property type="match status" value="1"/>
</dbReference>
<feature type="compositionally biased region" description="Polar residues" evidence="2">
    <location>
        <begin position="229"/>
        <end position="244"/>
    </location>
</feature>
<feature type="compositionally biased region" description="Basic and acidic residues" evidence="2">
    <location>
        <begin position="1013"/>
        <end position="1027"/>
    </location>
</feature>
<keyword evidence="5" id="KW-1185">Reference proteome</keyword>
<feature type="compositionally biased region" description="Basic and acidic residues" evidence="2">
    <location>
        <begin position="815"/>
        <end position="840"/>
    </location>
</feature>
<feature type="compositionally biased region" description="Low complexity" evidence="2">
    <location>
        <begin position="218"/>
        <end position="228"/>
    </location>
</feature>
<keyword evidence="1" id="KW-0175">Coiled coil</keyword>
<name>A0A168C7H4_9EURO</name>
<feature type="compositionally biased region" description="Polar residues" evidence="2">
    <location>
        <begin position="842"/>
        <end position="855"/>
    </location>
</feature>
<feature type="compositionally biased region" description="Polar residues" evidence="2">
    <location>
        <begin position="30"/>
        <end position="40"/>
    </location>
</feature>